<sequence>MRPGGGGERVINDARRWVPGITTCSKQTLLQLQRLILPPPPNQPPSEPCLVMSCLDLEGHSRSTATASQNSGAKDRRPGISV</sequence>
<evidence type="ECO:0000313" key="2">
    <source>
        <dbReference type="EMBL" id="KAK3766138.1"/>
    </source>
</evidence>
<feature type="compositionally biased region" description="Polar residues" evidence="1">
    <location>
        <begin position="62"/>
        <end position="72"/>
    </location>
</feature>
<dbReference type="AlphaFoldDB" id="A0AAE1DE73"/>
<protein>
    <submittedName>
        <fullName evidence="2">Uncharacterized protein</fullName>
    </submittedName>
</protein>
<name>A0AAE1DE73_9GAST</name>
<gene>
    <name evidence="2" type="ORF">RRG08_017502</name>
</gene>
<dbReference type="Proteomes" id="UP001283361">
    <property type="component" value="Unassembled WGS sequence"/>
</dbReference>
<keyword evidence="3" id="KW-1185">Reference proteome</keyword>
<accession>A0AAE1DE73</accession>
<proteinExistence type="predicted"/>
<evidence type="ECO:0000256" key="1">
    <source>
        <dbReference type="SAM" id="MobiDB-lite"/>
    </source>
</evidence>
<comment type="caution">
    <text evidence="2">The sequence shown here is derived from an EMBL/GenBank/DDBJ whole genome shotgun (WGS) entry which is preliminary data.</text>
</comment>
<feature type="region of interest" description="Disordered" evidence="1">
    <location>
        <begin position="61"/>
        <end position="82"/>
    </location>
</feature>
<evidence type="ECO:0000313" key="3">
    <source>
        <dbReference type="Proteomes" id="UP001283361"/>
    </source>
</evidence>
<organism evidence="2 3">
    <name type="scientific">Elysia crispata</name>
    <name type="common">lettuce slug</name>
    <dbReference type="NCBI Taxonomy" id="231223"/>
    <lineage>
        <taxon>Eukaryota</taxon>
        <taxon>Metazoa</taxon>
        <taxon>Spiralia</taxon>
        <taxon>Lophotrochozoa</taxon>
        <taxon>Mollusca</taxon>
        <taxon>Gastropoda</taxon>
        <taxon>Heterobranchia</taxon>
        <taxon>Euthyneura</taxon>
        <taxon>Panpulmonata</taxon>
        <taxon>Sacoglossa</taxon>
        <taxon>Placobranchoidea</taxon>
        <taxon>Plakobranchidae</taxon>
        <taxon>Elysia</taxon>
    </lineage>
</organism>
<dbReference type="EMBL" id="JAWDGP010004257">
    <property type="protein sequence ID" value="KAK3766138.1"/>
    <property type="molecule type" value="Genomic_DNA"/>
</dbReference>
<feature type="compositionally biased region" description="Basic and acidic residues" evidence="1">
    <location>
        <begin position="73"/>
        <end position="82"/>
    </location>
</feature>
<reference evidence="2" key="1">
    <citation type="journal article" date="2023" name="G3 (Bethesda)">
        <title>A reference genome for the long-term kleptoplast-retaining sea slug Elysia crispata morphotype clarki.</title>
        <authorList>
            <person name="Eastman K.E."/>
            <person name="Pendleton A.L."/>
            <person name="Shaikh M.A."/>
            <person name="Suttiyut T."/>
            <person name="Ogas R."/>
            <person name="Tomko P."/>
            <person name="Gavelis G."/>
            <person name="Widhalm J.R."/>
            <person name="Wisecaver J.H."/>
        </authorList>
    </citation>
    <scope>NUCLEOTIDE SEQUENCE</scope>
    <source>
        <strain evidence="2">ECLA1</strain>
    </source>
</reference>